<comment type="similarity">
    <text evidence="2 6">Belongs to the GDT1 family.</text>
</comment>
<dbReference type="GO" id="GO:0016020">
    <property type="term" value="C:membrane"/>
    <property type="evidence" value="ECO:0007669"/>
    <property type="project" value="UniProtKB-SubCell"/>
</dbReference>
<reference evidence="7" key="1">
    <citation type="submission" date="2020-02" db="EMBL/GenBank/DDBJ databases">
        <authorList>
            <person name="Meier V. D."/>
        </authorList>
    </citation>
    <scope>NUCLEOTIDE SEQUENCE</scope>
    <source>
        <strain evidence="7">AVDCRST_MAG92</strain>
    </source>
</reference>
<evidence type="ECO:0000256" key="4">
    <source>
        <dbReference type="ARBA" id="ARBA00022989"/>
    </source>
</evidence>
<dbReference type="AlphaFoldDB" id="A0A6J4HLV2"/>
<dbReference type="GO" id="GO:0046873">
    <property type="term" value="F:metal ion transmembrane transporter activity"/>
    <property type="evidence" value="ECO:0007669"/>
    <property type="project" value="InterPro"/>
</dbReference>
<feature type="transmembrane region" description="Helical" evidence="6">
    <location>
        <begin position="38"/>
        <end position="57"/>
    </location>
</feature>
<evidence type="ECO:0000256" key="1">
    <source>
        <dbReference type="ARBA" id="ARBA00004141"/>
    </source>
</evidence>
<dbReference type="Pfam" id="PF01169">
    <property type="entry name" value="GDT1"/>
    <property type="match status" value="1"/>
</dbReference>
<accession>A0A6J4HLV2</accession>
<sequence length="106" mass="11164">MDWQLLGLSFITVFLAEIGDKSQLAAIALGGSLKSPRAVFFGSVSALILASLIGVLAGEGVAQLFPARTLKAIAAVGFALMGLRLLWRSQSEDSEELGTKEQTPTE</sequence>
<evidence type="ECO:0000256" key="6">
    <source>
        <dbReference type="RuleBase" id="RU365102"/>
    </source>
</evidence>
<dbReference type="InterPro" id="IPR001727">
    <property type="entry name" value="GDT1-like"/>
</dbReference>
<dbReference type="PANTHER" id="PTHR12608:SF1">
    <property type="entry name" value="TRANSMEMBRANE PROTEIN 165"/>
    <property type="match status" value="1"/>
</dbReference>
<name>A0A6J4HLV2_9CYAN</name>
<dbReference type="PANTHER" id="PTHR12608">
    <property type="entry name" value="TRANSMEMBRANE PROTEIN HTP-1 RELATED"/>
    <property type="match status" value="1"/>
</dbReference>
<gene>
    <name evidence="7" type="ORF">AVDCRST_MAG92-822</name>
</gene>
<evidence type="ECO:0000313" key="7">
    <source>
        <dbReference type="EMBL" id="CAA9225971.1"/>
    </source>
</evidence>
<keyword evidence="3 6" id="KW-0812">Transmembrane</keyword>
<dbReference type="EMBL" id="CADCTM010000110">
    <property type="protein sequence ID" value="CAA9225971.1"/>
    <property type="molecule type" value="Genomic_DNA"/>
</dbReference>
<comment type="subcellular location">
    <subcellularLocation>
        <location evidence="1 6">Membrane</location>
        <topology evidence="1 6">Multi-pass membrane protein</topology>
    </subcellularLocation>
</comment>
<evidence type="ECO:0000256" key="2">
    <source>
        <dbReference type="ARBA" id="ARBA00009190"/>
    </source>
</evidence>
<keyword evidence="4 6" id="KW-1133">Transmembrane helix</keyword>
<evidence type="ECO:0000256" key="5">
    <source>
        <dbReference type="ARBA" id="ARBA00023136"/>
    </source>
</evidence>
<organism evidence="7">
    <name type="scientific">uncultured Coleofasciculus sp</name>
    <dbReference type="NCBI Taxonomy" id="1267456"/>
    <lineage>
        <taxon>Bacteria</taxon>
        <taxon>Bacillati</taxon>
        <taxon>Cyanobacteriota</taxon>
        <taxon>Cyanophyceae</taxon>
        <taxon>Coleofasciculales</taxon>
        <taxon>Coleofasciculaceae</taxon>
        <taxon>Coleofasciculus</taxon>
        <taxon>environmental samples</taxon>
    </lineage>
</organism>
<evidence type="ECO:0000256" key="3">
    <source>
        <dbReference type="ARBA" id="ARBA00022692"/>
    </source>
</evidence>
<keyword evidence="5 6" id="KW-0472">Membrane</keyword>
<proteinExistence type="inferred from homology"/>
<comment type="caution">
    <text evidence="6">Lacks conserved residue(s) required for the propagation of feature annotation.</text>
</comment>
<protein>
    <recommendedName>
        <fullName evidence="6">GDT1 family protein</fullName>
    </recommendedName>
</protein>